<dbReference type="AlphaFoldDB" id="A0A1Y2GEX3"/>
<keyword evidence="3" id="KW-1185">Reference proteome</keyword>
<feature type="region of interest" description="Disordered" evidence="1">
    <location>
        <begin position="380"/>
        <end position="401"/>
    </location>
</feature>
<sequence>MGFTFDIILNTEQPFIVELDTKSQLQTLTGDIVLQLDSPEKFKVAKVDIHGHIGVALNIDTKPVIVHERLVGSTFDLIAANDTEGHGTIRVPESGTQYLPFRIDLPHPDVLPPTLINKLDTHYIDWKYEIHATLQRDSIFSSTRIVKHDLILRRPIPTTVGASEDQSSTPLLTASTDLPKQFRCKVTIPSRISLNQEKLRATVDMKARHKSFMIKEIDIAVVQTEDINYTTKRGHPNVENAQEPGASCTVKGSRLVSSIKKVENEDFDLDFGRKKPLELDIRLDNFQLIPSEHSLDWLNISHIVRFTVYFMDVNLPPNTLEMPLIVDHEGVSAETITSLKSGAEARAATEAGAEAEAAGVTTTVKNKSVTRRLIDSLDIFGSRSGSGSDSHSDRESTPEAD</sequence>
<feature type="compositionally biased region" description="Basic and acidic residues" evidence="1">
    <location>
        <begin position="390"/>
        <end position="401"/>
    </location>
</feature>
<reference evidence="2 3" key="1">
    <citation type="submission" date="2016-07" db="EMBL/GenBank/DDBJ databases">
        <title>Pervasive Adenine N6-methylation of Active Genes in Fungi.</title>
        <authorList>
            <consortium name="DOE Joint Genome Institute"/>
            <person name="Mondo S.J."/>
            <person name="Dannebaum R.O."/>
            <person name="Kuo R.C."/>
            <person name="Labutti K."/>
            <person name="Haridas S."/>
            <person name="Kuo A."/>
            <person name="Salamov A."/>
            <person name="Ahrendt S.R."/>
            <person name="Lipzen A."/>
            <person name="Sullivan W."/>
            <person name="Andreopoulos W.B."/>
            <person name="Clum A."/>
            <person name="Lindquist E."/>
            <person name="Daum C."/>
            <person name="Ramamoorthy G.K."/>
            <person name="Gryganskyi A."/>
            <person name="Culley D."/>
            <person name="Magnuson J.K."/>
            <person name="James T.Y."/>
            <person name="O'Malley M.A."/>
            <person name="Stajich J.E."/>
            <person name="Spatafora J.W."/>
            <person name="Visel A."/>
            <person name="Grigoriev I.V."/>
        </authorList>
    </citation>
    <scope>NUCLEOTIDE SEQUENCE [LARGE SCALE GENOMIC DNA]</scope>
    <source>
        <strain evidence="2 3">NRRL 3116</strain>
    </source>
</reference>
<evidence type="ECO:0000256" key="1">
    <source>
        <dbReference type="SAM" id="MobiDB-lite"/>
    </source>
</evidence>
<dbReference type="Proteomes" id="UP000193648">
    <property type="component" value="Unassembled WGS sequence"/>
</dbReference>
<dbReference type="InterPro" id="IPR014752">
    <property type="entry name" value="Arrestin-like_C"/>
</dbReference>
<dbReference type="InParanoid" id="A0A1Y2GEX3"/>
<evidence type="ECO:0008006" key="4">
    <source>
        <dbReference type="Google" id="ProtNLM"/>
    </source>
</evidence>
<dbReference type="RefSeq" id="XP_021878635.1">
    <property type="nucleotide sequence ID" value="XM_022025179.1"/>
</dbReference>
<proteinExistence type="predicted"/>
<organism evidence="2 3">
    <name type="scientific">Lobosporangium transversale</name>
    <dbReference type="NCBI Taxonomy" id="64571"/>
    <lineage>
        <taxon>Eukaryota</taxon>
        <taxon>Fungi</taxon>
        <taxon>Fungi incertae sedis</taxon>
        <taxon>Mucoromycota</taxon>
        <taxon>Mortierellomycotina</taxon>
        <taxon>Mortierellomycetes</taxon>
        <taxon>Mortierellales</taxon>
        <taxon>Mortierellaceae</taxon>
        <taxon>Lobosporangium</taxon>
    </lineage>
</organism>
<name>A0A1Y2GEX3_9FUNG</name>
<gene>
    <name evidence="2" type="ORF">BCR41DRAFT_359139</name>
</gene>
<dbReference type="EMBL" id="MCFF01000036">
    <property type="protein sequence ID" value="ORZ08852.1"/>
    <property type="molecule type" value="Genomic_DNA"/>
</dbReference>
<evidence type="ECO:0000313" key="3">
    <source>
        <dbReference type="Proteomes" id="UP000193648"/>
    </source>
</evidence>
<dbReference type="GeneID" id="33567023"/>
<dbReference type="Gene3D" id="2.60.40.640">
    <property type="match status" value="1"/>
</dbReference>
<dbReference type="OrthoDB" id="2329848at2759"/>
<evidence type="ECO:0000313" key="2">
    <source>
        <dbReference type="EMBL" id="ORZ08852.1"/>
    </source>
</evidence>
<protein>
    <recommendedName>
        <fullName evidence="4">Arrestin C-terminal-like domain-containing protein</fullName>
    </recommendedName>
</protein>
<comment type="caution">
    <text evidence="2">The sequence shown here is derived from an EMBL/GenBank/DDBJ whole genome shotgun (WGS) entry which is preliminary data.</text>
</comment>
<accession>A0A1Y2GEX3</accession>